<evidence type="ECO:0000313" key="1">
    <source>
        <dbReference type="EMBL" id="MPL78834.1"/>
    </source>
</evidence>
<name>A0A644UIT1_9ZZZZ</name>
<dbReference type="AlphaFoldDB" id="A0A644UIT1"/>
<reference evidence="1" key="1">
    <citation type="submission" date="2019-08" db="EMBL/GenBank/DDBJ databases">
        <authorList>
            <person name="Kucharzyk K."/>
            <person name="Murdoch R.W."/>
            <person name="Higgins S."/>
            <person name="Loffler F."/>
        </authorList>
    </citation>
    <scope>NUCLEOTIDE SEQUENCE</scope>
</reference>
<gene>
    <name evidence="1" type="ORF">SDC9_24704</name>
</gene>
<sequence>MAYNIIKGCLLRYIYYQIVDKKIADLSGDAYIKVHDLDPFKKLYSSLNTSKNILINNSKPFQNENDSKGLFRFNIIDEITKKTYKSNIALVKPTTTRELWFRVTDFSHYKNLNPGDVIRYSISYNENEDEFKIFISKILRFNILLERKEESKYFMPKQAKTEIDQLSIEILKKFSIEKTTETTTRGKNSIDYIVFETVENINKKYMGVNKQFNSIEYFDTFEEIIYE</sequence>
<proteinExistence type="predicted"/>
<dbReference type="EMBL" id="VSSQ01000120">
    <property type="protein sequence ID" value="MPL78834.1"/>
    <property type="molecule type" value="Genomic_DNA"/>
</dbReference>
<comment type="caution">
    <text evidence="1">The sequence shown here is derived from an EMBL/GenBank/DDBJ whole genome shotgun (WGS) entry which is preliminary data.</text>
</comment>
<organism evidence="1">
    <name type="scientific">bioreactor metagenome</name>
    <dbReference type="NCBI Taxonomy" id="1076179"/>
    <lineage>
        <taxon>unclassified sequences</taxon>
        <taxon>metagenomes</taxon>
        <taxon>ecological metagenomes</taxon>
    </lineage>
</organism>
<protein>
    <submittedName>
        <fullName evidence="1">Uncharacterized protein</fullName>
    </submittedName>
</protein>
<accession>A0A644UIT1</accession>